<protein>
    <submittedName>
        <fullName evidence="2">GLPGLI family protein</fullName>
    </submittedName>
</protein>
<dbReference type="NCBIfam" id="TIGR01200">
    <property type="entry name" value="GLPGLI"/>
    <property type="match status" value="1"/>
</dbReference>
<evidence type="ECO:0000256" key="1">
    <source>
        <dbReference type="SAM" id="SignalP"/>
    </source>
</evidence>
<feature type="chain" id="PRO_5045846038" evidence="1">
    <location>
        <begin position="20"/>
        <end position="271"/>
    </location>
</feature>
<dbReference type="Proteomes" id="UP001409291">
    <property type="component" value="Unassembled WGS sequence"/>
</dbReference>
<keyword evidence="3" id="KW-1185">Reference proteome</keyword>
<organism evidence="2 3">
    <name type="scientific">Sphingobacterium kitahiroshimense</name>
    <dbReference type="NCBI Taxonomy" id="470446"/>
    <lineage>
        <taxon>Bacteria</taxon>
        <taxon>Pseudomonadati</taxon>
        <taxon>Bacteroidota</taxon>
        <taxon>Sphingobacteriia</taxon>
        <taxon>Sphingobacteriales</taxon>
        <taxon>Sphingobacteriaceae</taxon>
        <taxon>Sphingobacterium</taxon>
    </lineage>
</organism>
<comment type="caution">
    <text evidence="2">The sequence shown here is derived from an EMBL/GenBank/DDBJ whole genome shotgun (WGS) entry which is preliminary data.</text>
</comment>
<evidence type="ECO:0000313" key="3">
    <source>
        <dbReference type="Proteomes" id="UP001409291"/>
    </source>
</evidence>
<name>A0ABV0BW56_9SPHI</name>
<feature type="signal peptide" evidence="1">
    <location>
        <begin position="1"/>
        <end position="19"/>
    </location>
</feature>
<dbReference type="InterPro" id="IPR005901">
    <property type="entry name" value="GLPGLI"/>
</dbReference>
<proteinExistence type="predicted"/>
<sequence>MKIIFCPLFFLLFQFTVKAQVKPVKFDTKILYKFTYQSDSTSSSSRKSVFTQLTIGEQESHFQTLSKFRADSALALTQGSNMFVYSYGRIEPNNFLIVKRGDVISTYEPLNGMGFSGNNELSYYEEKKEVMQWEMHPDTAHIHGFVCQKATTYWGGRKWTAWFTMDIPISDGPYKFCGLPGLVLSVSDQDKYFTFDIASIGKVNSVSVTFDQLRPDLDLQKTTKESFYKDRKNLRNNMTAYALATGTRLDEEAKRRVTLDTKTDNNHIERH</sequence>
<evidence type="ECO:0000313" key="2">
    <source>
        <dbReference type="EMBL" id="MEN5378218.1"/>
    </source>
</evidence>
<dbReference type="RefSeq" id="WP_346581462.1">
    <property type="nucleotide sequence ID" value="NZ_JBDJLH010000001.1"/>
</dbReference>
<reference evidence="2 3" key="1">
    <citation type="submission" date="2024-04" db="EMBL/GenBank/DDBJ databases">
        <title>WGS of bacteria from Torrens River.</title>
        <authorList>
            <person name="Wyrsch E.R."/>
            <person name="Drigo B."/>
        </authorList>
    </citation>
    <scope>NUCLEOTIDE SEQUENCE [LARGE SCALE GENOMIC DNA]</scope>
    <source>
        <strain evidence="2 3">TWI391</strain>
    </source>
</reference>
<gene>
    <name evidence="2" type="ORF">ABE541_13215</name>
</gene>
<dbReference type="EMBL" id="JBDJNQ010000006">
    <property type="protein sequence ID" value="MEN5378218.1"/>
    <property type="molecule type" value="Genomic_DNA"/>
</dbReference>
<keyword evidence="1" id="KW-0732">Signal</keyword>
<dbReference type="Pfam" id="PF09697">
    <property type="entry name" value="Porph_ging"/>
    <property type="match status" value="1"/>
</dbReference>
<accession>A0ABV0BW56</accession>